<dbReference type="PRINTS" id="PR00385">
    <property type="entry name" value="P450"/>
</dbReference>
<keyword evidence="5" id="KW-0812">Transmembrane</keyword>
<protein>
    <submittedName>
        <fullName evidence="6">Cytochrome p450 protein</fullName>
    </submittedName>
</protein>
<comment type="caution">
    <text evidence="6">The sequence shown here is derived from an EMBL/GenBank/DDBJ whole genome shotgun (WGS) entry which is preliminary data.</text>
</comment>
<keyword evidence="5" id="KW-1133">Transmembrane helix</keyword>
<keyword evidence="3 4" id="KW-0408">Iron</keyword>
<dbReference type="GO" id="GO:0005506">
    <property type="term" value="F:iron ion binding"/>
    <property type="evidence" value="ECO:0007669"/>
    <property type="project" value="InterPro"/>
</dbReference>
<dbReference type="OrthoDB" id="1470350at2759"/>
<accession>A0A179F413</accession>
<dbReference type="RefSeq" id="XP_018138055.1">
    <property type="nucleotide sequence ID" value="XM_018288923.1"/>
</dbReference>
<gene>
    <name evidence="6" type="ORF">VFPPC_10581</name>
</gene>
<dbReference type="InterPro" id="IPR002401">
    <property type="entry name" value="Cyt_P450_E_grp-I"/>
</dbReference>
<keyword evidence="7" id="KW-1185">Reference proteome</keyword>
<dbReference type="EMBL" id="LSBJ02000009">
    <property type="protein sequence ID" value="OAQ60145.1"/>
    <property type="molecule type" value="Genomic_DNA"/>
</dbReference>
<dbReference type="STRING" id="1380566.A0A179F413"/>
<dbReference type="InterPro" id="IPR036396">
    <property type="entry name" value="Cyt_P450_sf"/>
</dbReference>
<evidence type="ECO:0000313" key="7">
    <source>
        <dbReference type="Proteomes" id="UP000078397"/>
    </source>
</evidence>
<keyword evidence="2 4" id="KW-0479">Metal-binding</keyword>
<dbReference type="GeneID" id="28852917"/>
<feature type="transmembrane region" description="Helical" evidence="5">
    <location>
        <begin position="12"/>
        <end position="32"/>
    </location>
</feature>
<dbReference type="SUPFAM" id="SSF48264">
    <property type="entry name" value="Cytochrome P450"/>
    <property type="match status" value="1"/>
</dbReference>
<dbReference type="KEGG" id="pchm:VFPPC_10581"/>
<evidence type="ECO:0000313" key="6">
    <source>
        <dbReference type="EMBL" id="OAQ60145.1"/>
    </source>
</evidence>
<dbReference type="PRINTS" id="PR00463">
    <property type="entry name" value="EP450I"/>
</dbReference>
<evidence type="ECO:0000256" key="5">
    <source>
        <dbReference type="SAM" id="Phobius"/>
    </source>
</evidence>
<organism evidence="6 7">
    <name type="scientific">Pochonia chlamydosporia 170</name>
    <dbReference type="NCBI Taxonomy" id="1380566"/>
    <lineage>
        <taxon>Eukaryota</taxon>
        <taxon>Fungi</taxon>
        <taxon>Dikarya</taxon>
        <taxon>Ascomycota</taxon>
        <taxon>Pezizomycotina</taxon>
        <taxon>Sordariomycetes</taxon>
        <taxon>Hypocreomycetidae</taxon>
        <taxon>Hypocreales</taxon>
        <taxon>Clavicipitaceae</taxon>
        <taxon>Pochonia</taxon>
    </lineage>
</organism>
<evidence type="ECO:0000256" key="3">
    <source>
        <dbReference type="ARBA" id="ARBA00023004"/>
    </source>
</evidence>
<dbReference type="PANTHER" id="PTHR24305:SF226">
    <property type="entry name" value="CYTOCHROME P450 MONOOXYGENASE"/>
    <property type="match status" value="1"/>
</dbReference>
<evidence type="ECO:0000256" key="2">
    <source>
        <dbReference type="ARBA" id="ARBA00022723"/>
    </source>
</evidence>
<sequence length="526" mass="60297">MSYVHFASPAAMYLLYLVGLLLVSFISYSVAFHPLRRFPGPFLAKVTDAYSGYFAYRKSLHLVTYEHMKKYGDVVRLGPNKLIFNSARAVQDIYLNPRVAKGEPYNHGMFMAKHRTLLMTTNREDHKKKSKVIGAVLNERSMRIFQPKVIKRINEFLQILNGASQSSASVNVSDMSTYLATDIAGDLAFGHPLNTQTRETNRFFPITLQKWSWRVNAMMQFTPLRIYNLIMMAIKYKETMKLMVAIKNMVRAREALDRHAYHDFYSVVIDEIKLGDHFLTSEMWPHGTNFLAAATIASTFFYLSRYPDTYTRLAEEVRSNFSSAEEIQQGPKLAKCKYLRSCVDESLRCSPPVLSILWRQLDPADNSGKPFIVDGNIIPQGTQVGVSLYALFHNESIFEDPFVYRPERWLESADGTEDEELKAARKMMRLAHIPFATGDRACPGKAMAWMEIMIAIARTFWFFDFEKAPGKLGQVGELLHPAPDGQSLIPEHETEDWFAAVHDGPYLAFRRRGHFIDELEEAMREE</sequence>
<dbReference type="GO" id="GO:0020037">
    <property type="term" value="F:heme binding"/>
    <property type="evidence" value="ECO:0007669"/>
    <property type="project" value="InterPro"/>
</dbReference>
<dbReference type="Proteomes" id="UP000078397">
    <property type="component" value="Unassembled WGS sequence"/>
</dbReference>
<keyword evidence="1 4" id="KW-0349">Heme</keyword>
<keyword evidence="5" id="KW-0472">Membrane</keyword>
<proteinExistence type="predicted"/>
<dbReference type="PANTHER" id="PTHR24305">
    <property type="entry name" value="CYTOCHROME P450"/>
    <property type="match status" value="1"/>
</dbReference>
<dbReference type="InterPro" id="IPR050121">
    <property type="entry name" value="Cytochrome_P450_monoxygenase"/>
</dbReference>
<evidence type="ECO:0000256" key="4">
    <source>
        <dbReference type="PIRSR" id="PIRSR602401-1"/>
    </source>
</evidence>
<reference evidence="6 7" key="1">
    <citation type="journal article" date="2016" name="PLoS Pathog.">
        <title>Biosynthesis of antibiotic leucinostatins in bio-control fungus Purpureocillium lilacinum and their inhibition on phytophthora revealed by genome mining.</title>
        <authorList>
            <person name="Wang G."/>
            <person name="Liu Z."/>
            <person name="Lin R."/>
            <person name="Li E."/>
            <person name="Mao Z."/>
            <person name="Ling J."/>
            <person name="Yang Y."/>
            <person name="Yin W.B."/>
            <person name="Xie B."/>
        </authorList>
    </citation>
    <scope>NUCLEOTIDE SEQUENCE [LARGE SCALE GENOMIC DNA]</scope>
    <source>
        <strain evidence="6">170</strain>
    </source>
</reference>
<dbReference type="InterPro" id="IPR001128">
    <property type="entry name" value="Cyt_P450"/>
</dbReference>
<dbReference type="GO" id="GO:0016705">
    <property type="term" value="F:oxidoreductase activity, acting on paired donors, with incorporation or reduction of molecular oxygen"/>
    <property type="evidence" value="ECO:0007669"/>
    <property type="project" value="InterPro"/>
</dbReference>
<dbReference type="Gene3D" id="1.10.630.10">
    <property type="entry name" value="Cytochrome P450"/>
    <property type="match status" value="1"/>
</dbReference>
<dbReference type="AlphaFoldDB" id="A0A179F413"/>
<dbReference type="GO" id="GO:0004497">
    <property type="term" value="F:monooxygenase activity"/>
    <property type="evidence" value="ECO:0007669"/>
    <property type="project" value="InterPro"/>
</dbReference>
<dbReference type="Pfam" id="PF00067">
    <property type="entry name" value="p450"/>
    <property type="match status" value="1"/>
</dbReference>
<name>A0A179F413_METCM</name>
<evidence type="ECO:0000256" key="1">
    <source>
        <dbReference type="ARBA" id="ARBA00022617"/>
    </source>
</evidence>
<feature type="binding site" description="axial binding residue" evidence="4">
    <location>
        <position position="442"/>
    </location>
    <ligand>
        <name>heme</name>
        <dbReference type="ChEBI" id="CHEBI:30413"/>
    </ligand>
    <ligandPart>
        <name>Fe</name>
        <dbReference type="ChEBI" id="CHEBI:18248"/>
    </ligandPart>
</feature>
<comment type="cofactor">
    <cofactor evidence="4">
        <name>heme</name>
        <dbReference type="ChEBI" id="CHEBI:30413"/>
    </cofactor>
</comment>